<dbReference type="CTD" id="36277"/>
<dbReference type="Proteomes" id="UP000504615">
    <property type="component" value="Unplaced"/>
</dbReference>
<comment type="similarity">
    <text evidence="3">Belongs to the proteasome inhibitor PI31 family.</text>
</comment>
<gene>
    <name evidence="16" type="primary">LOC105424388</name>
</gene>
<comment type="function">
    <text evidence="11">Plays an important role in control of proteasome function. Inhibits the hydrolysis of protein and peptide substrates by the 20S proteasome. Also inhibits the activation of the proteasome by the proteasome regulatory proteins PA700 and PA28.</text>
</comment>
<protein>
    <recommendedName>
        <fullName evidence="4">Proteasome inhibitor PI31 subunit</fullName>
    </recommendedName>
</protein>
<reference evidence="16" key="1">
    <citation type="submission" date="2025-08" db="UniProtKB">
        <authorList>
            <consortium name="RefSeq"/>
        </authorList>
    </citation>
    <scope>IDENTIFICATION</scope>
</reference>
<feature type="domain" description="PI31 proteasome regulator N-terminal" evidence="14">
    <location>
        <begin position="19"/>
        <end position="121"/>
    </location>
</feature>
<name>A0A6I9W373_9HYME</name>
<keyword evidence="9" id="KW-0647">Proteasome</keyword>
<evidence type="ECO:0000256" key="6">
    <source>
        <dbReference type="ARBA" id="ARBA00022490"/>
    </source>
</evidence>
<dbReference type="GO" id="GO:0000502">
    <property type="term" value="C:proteasome complex"/>
    <property type="evidence" value="ECO:0007669"/>
    <property type="project" value="UniProtKB-KW"/>
</dbReference>
<dbReference type="Pfam" id="PF08577">
    <property type="entry name" value="PI31_Prot_C"/>
    <property type="match status" value="1"/>
</dbReference>
<dbReference type="GO" id="GO:0005783">
    <property type="term" value="C:endoplasmic reticulum"/>
    <property type="evidence" value="ECO:0007669"/>
    <property type="project" value="UniProtKB-SubCell"/>
</dbReference>
<dbReference type="GO" id="GO:0043161">
    <property type="term" value="P:proteasome-mediated ubiquitin-dependent protein catabolic process"/>
    <property type="evidence" value="ECO:0007669"/>
    <property type="project" value="InterPro"/>
</dbReference>
<dbReference type="PANTHER" id="PTHR13266">
    <property type="entry name" value="PROTEASOME INHIBITOR"/>
    <property type="match status" value="1"/>
</dbReference>
<evidence type="ECO:0000256" key="10">
    <source>
        <dbReference type="ARBA" id="ARBA00022990"/>
    </source>
</evidence>
<dbReference type="Pfam" id="PF11566">
    <property type="entry name" value="PI31_Prot_N"/>
    <property type="match status" value="1"/>
</dbReference>
<dbReference type="RefSeq" id="XP_011632889.1">
    <property type="nucleotide sequence ID" value="XM_011634587.2"/>
</dbReference>
<evidence type="ECO:0000259" key="13">
    <source>
        <dbReference type="Pfam" id="PF08577"/>
    </source>
</evidence>
<evidence type="ECO:0000256" key="11">
    <source>
        <dbReference type="ARBA" id="ARBA00024805"/>
    </source>
</evidence>
<evidence type="ECO:0000256" key="7">
    <source>
        <dbReference type="ARBA" id="ARBA00022553"/>
    </source>
</evidence>
<dbReference type="InterPro" id="IPR045128">
    <property type="entry name" value="PI31-like"/>
</dbReference>
<evidence type="ECO:0000256" key="2">
    <source>
        <dbReference type="ARBA" id="ARBA00004496"/>
    </source>
</evidence>
<keyword evidence="8" id="KW-0256">Endoplasmic reticulum</keyword>
<evidence type="ECO:0000313" key="16">
    <source>
        <dbReference type="RefSeq" id="XP_011632889.1"/>
    </source>
</evidence>
<organism evidence="15 16">
    <name type="scientific">Pogonomyrmex barbatus</name>
    <name type="common">red harvester ant</name>
    <dbReference type="NCBI Taxonomy" id="144034"/>
    <lineage>
        <taxon>Eukaryota</taxon>
        <taxon>Metazoa</taxon>
        <taxon>Ecdysozoa</taxon>
        <taxon>Arthropoda</taxon>
        <taxon>Hexapoda</taxon>
        <taxon>Insecta</taxon>
        <taxon>Pterygota</taxon>
        <taxon>Neoptera</taxon>
        <taxon>Endopterygota</taxon>
        <taxon>Hymenoptera</taxon>
        <taxon>Apocrita</taxon>
        <taxon>Aculeata</taxon>
        <taxon>Formicoidea</taxon>
        <taxon>Formicidae</taxon>
        <taxon>Myrmicinae</taxon>
        <taxon>Pogonomyrmex</taxon>
    </lineage>
</organism>
<dbReference type="KEGG" id="pbar:105424388"/>
<evidence type="ECO:0000256" key="9">
    <source>
        <dbReference type="ARBA" id="ARBA00022942"/>
    </source>
</evidence>
<keyword evidence="10" id="KW-0007">Acetylation</keyword>
<dbReference type="GeneID" id="105424388"/>
<evidence type="ECO:0000256" key="5">
    <source>
        <dbReference type="ARBA" id="ARBA00022481"/>
    </source>
</evidence>
<keyword evidence="15" id="KW-1185">Reference proteome</keyword>
<dbReference type="OrthoDB" id="68090at2759"/>
<evidence type="ECO:0000256" key="12">
    <source>
        <dbReference type="SAM" id="MobiDB-lite"/>
    </source>
</evidence>
<feature type="compositionally biased region" description="Basic and acidic residues" evidence="12">
    <location>
        <begin position="251"/>
        <end position="265"/>
    </location>
</feature>
<dbReference type="GO" id="GO:0070628">
    <property type="term" value="F:proteasome binding"/>
    <property type="evidence" value="ECO:0007669"/>
    <property type="project" value="InterPro"/>
</dbReference>
<keyword evidence="7" id="KW-0597">Phosphoprotein</keyword>
<evidence type="ECO:0000256" key="1">
    <source>
        <dbReference type="ARBA" id="ARBA00004240"/>
    </source>
</evidence>
<evidence type="ECO:0000256" key="4">
    <source>
        <dbReference type="ARBA" id="ARBA00015575"/>
    </source>
</evidence>
<dbReference type="Gene3D" id="3.40.1000.30">
    <property type="match status" value="1"/>
</dbReference>
<dbReference type="InterPro" id="IPR021625">
    <property type="entry name" value="PI31_Prot_N"/>
</dbReference>
<dbReference type="GO" id="GO:0004866">
    <property type="term" value="F:endopeptidase inhibitor activity"/>
    <property type="evidence" value="ECO:0007669"/>
    <property type="project" value="InterPro"/>
</dbReference>
<dbReference type="AlphaFoldDB" id="A0A6I9W373"/>
<evidence type="ECO:0000256" key="3">
    <source>
        <dbReference type="ARBA" id="ARBA00006405"/>
    </source>
</evidence>
<evidence type="ECO:0000256" key="8">
    <source>
        <dbReference type="ARBA" id="ARBA00022824"/>
    </source>
</evidence>
<dbReference type="PANTHER" id="PTHR13266:SF1">
    <property type="entry name" value="PROTEASOME INHIBITOR PI31 SUBUNIT"/>
    <property type="match status" value="1"/>
</dbReference>
<accession>A0A6I9W373</accession>
<evidence type="ECO:0000313" key="15">
    <source>
        <dbReference type="Proteomes" id="UP000504615"/>
    </source>
</evidence>
<feature type="domain" description="PI31 proteasome regulator C-terminal" evidence="13">
    <location>
        <begin position="200"/>
        <end position="247"/>
    </location>
</feature>
<proteinExistence type="inferred from homology"/>
<feature type="region of interest" description="Disordered" evidence="12">
    <location>
        <begin position="216"/>
        <end position="275"/>
    </location>
</feature>
<evidence type="ECO:0000259" key="14">
    <source>
        <dbReference type="Pfam" id="PF11566"/>
    </source>
</evidence>
<dbReference type="InterPro" id="IPR013886">
    <property type="entry name" value="PI31_Prot_C"/>
</dbReference>
<keyword evidence="5" id="KW-0488">Methylation</keyword>
<sequence>MTDSNDVFGFELFQKLYHDDIHKKEDVIILFVHWYLTKSGFRCIGIGDDVAFDASEKGSELLPIEWSLHPNYTLRYIREGKLYVLFGIKSDIDLLLNLMRHYDNTVFNIQFPIEGTVSALQGSLETVIPCYQTILHTIRKDFVNSTCIMMNEAATQTTPNDECSSERNQVPVHSDRLRVSEPCCRPFNCFPPRVGVGDLDPFGEGGGMIFDPFDRRRPVGHPPGLGVPGRLPPGAIPPGARFDPFGPPELDPLRPHHRRPDDDHLPPPGYDDMFQ</sequence>
<keyword evidence="6" id="KW-0963">Cytoplasm</keyword>
<comment type="subcellular location">
    <subcellularLocation>
        <location evidence="2">Cytoplasm</location>
    </subcellularLocation>
    <subcellularLocation>
        <location evidence="1">Endoplasmic reticulum</location>
    </subcellularLocation>
</comment>